<evidence type="ECO:0000256" key="1">
    <source>
        <dbReference type="ARBA" id="ARBA00001973"/>
    </source>
</evidence>
<feature type="domain" description="Auxiliary Activity family 9 catalytic" evidence="6">
    <location>
        <begin position="23"/>
        <end position="243"/>
    </location>
</feature>
<dbReference type="AlphaFoldDB" id="N1PXQ8"/>
<dbReference type="OMA" id="IVCHKQG"/>
<evidence type="ECO:0000313" key="7">
    <source>
        <dbReference type="EMBL" id="EME47180.1"/>
    </source>
</evidence>
<feature type="signal peptide" evidence="5">
    <location>
        <begin position="1"/>
        <end position="22"/>
    </location>
</feature>
<reference evidence="7 8" key="2">
    <citation type="journal article" date="2012" name="PLoS Pathog.">
        <title>Diverse lifestyles and strategies of plant pathogenesis encoded in the genomes of eighteen Dothideomycetes fungi.</title>
        <authorList>
            <person name="Ohm R.A."/>
            <person name="Feau N."/>
            <person name="Henrissat B."/>
            <person name="Schoch C.L."/>
            <person name="Horwitz B.A."/>
            <person name="Barry K.W."/>
            <person name="Condon B.J."/>
            <person name="Copeland A.C."/>
            <person name="Dhillon B."/>
            <person name="Glaser F."/>
            <person name="Hesse C.N."/>
            <person name="Kosti I."/>
            <person name="LaButti K."/>
            <person name="Lindquist E.A."/>
            <person name="Lucas S."/>
            <person name="Salamov A.A."/>
            <person name="Bradshaw R.E."/>
            <person name="Ciuffetti L."/>
            <person name="Hamelin R.C."/>
            <person name="Kema G.H.J."/>
            <person name="Lawrence C."/>
            <person name="Scott J.A."/>
            <person name="Spatafora J.W."/>
            <person name="Turgeon B.G."/>
            <person name="de Wit P.J.G.M."/>
            <person name="Zhong S."/>
            <person name="Goodwin S.B."/>
            <person name="Grigoriev I.V."/>
        </authorList>
    </citation>
    <scope>NUCLEOTIDE SEQUENCE [LARGE SCALE GENOMIC DNA]</scope>
    <source>
        <strain evidence="8">NZE10 / CBS 128990</strain>
    </source>
</reference>
<dbReference type="PANTHER" id="PTHR33353">
    <property type="entry name" value="PUTATIVE (AFU_ORTHOLOGUE AFUA_1G12560)-RELATED"/>
    <property type="match status" value="1"/>
</dbReference>
<dbReference type="EMBL" id="KB446536">
    <property type="protein sequence ID" value="EME47180.1"/>
    <property type="molecule type" value="Genomic_DNA"/>
</dbReference>
<evidence type="ECO:0000313" key="8">
    <source>
        <dbReference type="Proteomes" id="UP000016933"/>
    </source>
</evidence>
<protein>
    <submittedName>
        <fullName evidence="7">Glycoside hydrolase family 61 protein</fullName>
    </submittedName>
</protein>
<dbReference type="GO" id="GO:0016787">
    <property type="term" value="F:hydrolase activity"/>
    <property type="evidence" value="ECO:0007669"/>
    <property type="project" value="UniProtKB-KW"/>
</dbReference>
<reference evidence="8" key="1">
    <citation type="journal article" date="2012" name="PLoS Genet.">
        <title>The genomes of the fungal plant pathogens Cladosporium fulvum and Dothistroma septosporum reveal adaptation to different hosts and lifestyles but also signatures of common ancestry.</title>
        <authorList>
            <person name="de Wit P.J.G.M."/>
            <person name="van der Burgt A."/>
            <person name="Oekmen B."/>
            <person name="Stergiopoulos I."/>
            <person name="Abd-Elsalam K.A."/>
            <person name="Aerts A.L."/>
            <person name="Bahkali A.H."/>
            <person name="Beenen H.G."/>
            <person name="Chettri P."/>
            <person name="Cox M.P."/>
            <person name="Datema E."/>
            <person name="de Vries R.P."/>
            <person name="Dhillon B."/>
            <person name="Ganley A.R."/>
            <person name="Griffiths S.A."/>
            <person name="Guo Y."/>
            <person name="Hamelin R.C."/>
            <person name="Henrissat B."/>
            <person name="Kabir M.S."/>
            <person name="Jashni M.K."/>
            <person name="Kema G."/>
            <person name="Klaubauf S."/>
            <person name="Lapidus A."/>
            <person name="Levasseur A."/>
            <person name="Lindquist E."/>
            <person name="Mehrabi R."/>
            <person name="Ohm R.A."/>
            <person name="Owen T.J."/>
            <person name="Salamov A."/>
            <person name="Schwelm A."/>
            <person name="Schijlen E."/>
            <person name="Sun H."/>
            <person name="van den Burg H.A."/>
            <person name="van Ham R.C.H.J."/>
            <person name="Zhang S."/>
            <person name="Goodwin S.B."/>
            <person name="Grigoriev I.V."/>
            <person name="Collemare J."/>
            <person name="Bradshaw R.E."/>
        </authorList>
    </citation>
    <scope>NUCLEOTIDE SEQUENCE [LARGE SCALE GENOMIC DNA]</scope>
    <source>
        <strain evidence="8">NZE10 / CBS 128990</strain>
    </source>
</reference>
<dbReference type="InterPro" id="IPR049892">
    <property type="entry name" value="AA9"/>
</dbReference>
<name>N1PXQ8_DOTSN</name>
<comment type="cofactor">
    <cofactor evidence="1">
        <name>Cu(2+)</name>
        <dbReference type="ChEBI" id="CHEBI:29036"/>
    </cofactor>
</comment>
<dbReference type="PANTHER" id="PTHR33353:SF34">
    <property type="entry name" value="ENDO-BETA-1,4-GLUCANASE D"/>
    <property type="match status" value="1"/>
</dbReference>
<dbReference type="eggNOG" id="ENOG502RY3D">
    <property type="taxonomic scope" value="Eukaryota"/>
</dbReference>
<organism evidence="7 8">
    <name type="scientific">Dothistroma septosporum (strain NZE10 / CBS 128990)</name>
    <name type="common">Red band needle blight fungus</name>
    <name type="synonym">Mycosphaerella pini</name>
    <dbReference type="NCBI Taxonomy" id="675120"/>
    <lineage>
        <taxon>Eukaryota</taxon>
        <taxon>Fungi</taxon>
        <taxon>Dikarya</taxon>
        <taxon>Ascomycota</taxon>
        <taxon>Pezizomycotina</taxon>
        <taxon>Dothideomycetes</taxon>
        <taxon>Dothideomycetidae</taxon>
        <taxon>Mycosphaerellales</taxon>
        <taxon>Mycosphaerellaceae</taxon>
        <taxon>Dothistroma</taxon>
    </lineage>
</organism>
<keyword evidence="8" id="KW-1185">Reference proteome</keyword>
<dbReference type="CDD" id="cd21175">
    <property type="entry name" value="LPMO_AA9"/>
    <property type="match status" value="1"/>
</dbReference>
<accession>N1PXQ8</accession>
<dbReference type="STRING" id="675120.N1PXQ8"/>
<gene>
    <name evidence="7" type="ORF">DOTSEDRAFT_124522</name>
</gene>
<comment type="subcellular location">
    <subcellularLocation>
        <location evidence="2">Secreted</location>
    </subcellularLocation>
</comment>
<dbReference type="GO" id="GO:0005576">
    <property type="term" value="C:extracellular region"/>
    <property type="evidence" value="ECO:0007669"/>
    <property type="project" value="UniProtKB-SubCell"/>
</dbReference>
<sequence>MPSTTNIAALATALTALPLASAHGYISGIVSNGKWYSGTSPSWKYAETKPDTAGWYADNQDNGFVPPSSYVEGDITCHKAATVGGAPVPVTAGRSVDLQWNTWPESHHGPVITYLAAVGGEFSAADKASLKWFKVTEGGLVDGSSSPGKWATDKMISNNDTAAFTVPSDIKSGNYVVRHEIIALHSAGSEDGAQNYPQCINVKVTSSGTAQPCASGVDCAVGTALYKEDDAGILINIYQSLSNYTIPGPKLYSSASADKRAANKAATAFKA</sequence>
<evidence type="ECO:0000256" key="4">
    <source>
        <dbReference type="ARBA" id="ARBA00023157"/>
    </source>
</evidence>
<feature type="chain" id="PRO_5004110292" evidence="5">
    <location>
        <begin position="23"/>
        <end position="271"/>
    </location>
</feature>
<dbReference type="Proteomes" id="UP000016933">
    <property type="component" value="Unassembled WGS sequence"/>
</dbReference>
<evidence type="ECO:0000256" key="5">
    <source>
        <dbReference type="SAM" id="SignalP"/>
    </source>
</evidence>
<evidence type="ECO:0000256" key="2">
    <source>
        <dbReference type="ARBA" id="ARBA00004613"/>
    </source>
</evidence>
<dbReference type="InterPro" id="IPR005103">
    <property type="entry name" value="AA9_LPMO"/>
</dbReference>
<dbReference type="HOGENOM" id="CLU_031730_1_3_1"/>
<keyword evidence="7" id="KW-0378">Hydrolase</keyword>
<dbReference type="Pfam" id="PF03443">
    <property type="entry name" value="AA9"/>
    <property type="match status" value="1"/>
</dbReference>
<dbReference type="Gene3D" id="2.70.50.70">
    <property type="match status" value="1"/>
</dbReference>
<keyword evidence="3" id="KW-0964">Secreted</keyword>
<keyword evidence="5" id="KW-0732">Signal</keyword>
<dbReference type="OrthoDB" id="4849160at2759"/>
<evidence type="ECO:0000256" key="3">
    <source>
        <dbReference type="ARBA" id="ARBA00022525"/>
    </source>
</evidence>
<proteinExistence type="predicted"/>
<keyword evidence="4" id="KW-1015">Disulfide bond</keyword>
<evidence type="ECO:0000259" key="6">
    <source>
        <dbReference type="Pfam" id="PF03443"/>
    </source>
</evidence>